<feature type="compositionally biased region" description="Basic residues" evidence="1">
    <location>
        <begin position="91"/>
        <end position="107"/>
    </location>
</feature>
<feature type="region of interest" description="Disordered" evidence="1">
    <location>
        <begin position="82"/>
        <end position="107"/>
    </location>
</feature>
<protein>
    <submittedName>
        <fullName evidence="2">Uncharacterized protein</fullName>
    </submittedName>
</protein>
<evidence type="ECO:0000313" key="2">
    <source>
        <dbReference type="EMBL" id="TKR63533.1"/>
    </source>
</evidence>
<reference evidence="2 3" key="2">
    <citation type="journal article" date="2019" name="G3 (Bethesda)">
        <title>Hybrid Assembly of the Genome of the Entomopathogenic Nematode Steinernema carpocapsae Identifies the X-Chromosome.</title>
        <authorList>
            <person name="Serra L."/>
            <person name="Macchietto M."/>
            <person name="Macias-Munoz A."/>
            <person name="McGill C.J."/>
            <person name="Rodriguez I.M."/>
            <person name="Rodriguez B."/>
            <person name="Murad R."/>
            <person name="Mortazavi A."/>
        </authorList>
    </citation>
    <scope>NUCLEOTIDE SEQUENCE [LARGE SCALE GENOMIC DNA]</scope>
    <source>
        <strain evidence="2 3">ALL</strain>
    </source>
</reference>
<reference evidence="2 3" key="1">
    <citation type="journal article" date="2015" name="Genome Biol.">
        <title>Comparative genomics of Steinernema reveals deeply conserved gene regulatory networks.</title>
        <authorList>
            <person name="Dillman A.R."/>
            <person name="Macchietto M."/>
            <person name="Porter C.F."/>
            <person name="Rogers A."/>
            <person name="Williams B."/>
            <person name="Antoshechkin I."/>
            <person name="Lee M.M."/>
            <person name="Goodwin Z."/>
            <person name="Lu X."/>
            <person name="Lewis E.E."/>
            <person name="Goodrich-Blair H."/>
            <person name="Stock S.P."/>
            <person name="Adams B.J."/>
            <person name="Sternberg P.W."/>
            <person name="Mortazavi A."/>
        </authorList>
    </citation>
    <scope>NUCLEOTIDE SEQUENCE [LARGE SCALE GENOMIC DNA]</scope>
    <source>
        <strain evidence="2 3">ALL</strain>
    </source>
</reference>
<evidence type="ECO:0000313" key="3">
    <source>
        <dbReference type="Proteomes" id="UP000298663"/>
    </source>
</evidence>
<name>A0A4U5M5F4_STECR</name>
<dbReference type="AlphaFoldDB" id="A0A4U5M5F4"/>
<accession>A0A4U5M5F4</accession>
<sequence length="107" mass="12300">MAVLEVQSACSKKQTLQVAERFGIRNCVPESYPQTKLIKLTSVSLVYRVISALRSRMLEMSEVEEASICLLDQKTERQHKLYKVDKGQLARSKRNRDKRSKSKSGKR</sequence>
<dbReference type="EMBL" id="AZBU02000010">
    <property type="protein sequence ID" value="TKR63533.1"/>
    <property type="molecule type" value="Genomic_DNA"/>
</dbReference>
<organism evidence="2 3">
    <name type="scientific">Steinernema carpocapsae</name>
    <name type="common">Entomopathogenic nematode</name>
    <dbReference type="NCBI Taxonomy" id="34508"/>
    <lineage>
        <taxon>Eukaryota</taxon>
        <taxon>Metazoa</taxon>
        <taxon>Ecdysozoa</taxon>
        <taxon>Nematoda</taxon>
        <taxon>Chromadorea</taxon>
        <taxon>Rhabditida</taxon>
        <taxon>Tylenchina</taxon>
        <taxon>Panagrolaimomorpha</taxon>
        <taxon>Strongyloidoidea</taxon>
        <taxon>Steinernematidae</taxon>
        <taxon>Steinernema</taxon>
    </lineage>
</organism>
<proteinExistence type="predicted"/>
<comment type="caution">
    <text evidence="2">The sequence shown here is derived from an EMBL/GenBank/DDBJ whole genome shotgun (WGS) entry which is preliminary data.</text>
</comment>
<gene>
    <name evidence="2" type="ORF">L596_027349</name>
</gene>
<evidence type="ECO:0000256" key="1">
    <source>
        <dbReference type="SAM" id="MobiDB-lite"/>
    </source>
</evidence>
<dbReference type="Proteomes" id="UP000298663">
    <property type="component" value="Unassembled WGS sequence"/>
</dbReference>
<keyword evidence="3" id="KW-1185">Reference proteome</keyword>